<dbReference type="SMART" id="SM00066">
    <property type="entry name" value="GAL4"/>
    <property type="match status" value="1"/>
</dbReference>
<keyword evidence="6" id="KW-0539">Nucleus</keyword>
<protein>
    <recommendedName>
        <fullName evidence="7">Zn(2)-C6 fungal-type domain-containing protein</fullName>
    </recommendedName>
</protein>
<comment type="caution">
    <text evidence="8">The sequence shown here is derived from an EMBL/GenBank/DDBJ whole genome shotgun (WGS) entry which is preliminary data.</text>
</comment>
<dbReference type="GO" id="GO:0000981">
    <property type="term" value="F:DNA-binding transcription factor activity, RNA polymerase II-specific"/>
    <property type="evidence" value="ECO:0007669"/>
    <property type="project" value="InterPro"/>
</dbReference>
<evidence type="ECO:0000256" key="3">
    <source>
        <dbReference type="ARBA" id="ARBA00023015"/>
    </source>
</evidence>
<evidence type="ECO:0000256" key="5">
    <source>
        <dbReference type="ARBA" id="ARBA00023163"/>
    </source>
</evidence>
<dbReference type="PROSITE" id="PS00463">
    <property type="entry name" value="ZN2_CY6_FUNGAL_1"/>
    <property type="match status" value="1"/>
</dbReference>
<keyword evidence="4" id="KW-0238">DNA-binding</keyword>
<accession>A0A9P4SF07</accession>
<gene>
    <name evidence="8" type="ORF">M501DRAFT_928648</name>
</gene>
<dbReference type="Proteomes" id="UP000799429">
    <property type="component" value="Unassembled WGS sequence"/>
</dbReference>
<keyword evidence="9" id="KW-1185">Reference proteome</keyword>
<dbReference type="EMBL" id="MU006091">
    <property type="protein sequence ID" value="KAF2841636.1"/>
    <property type="molecule type" value="Genomic_DNA"/>
</dbReference>
<proteinExistence type="predicted"/>
<evidence type="ECO:0000256" key="1">
    <source>
        <dbReference type="ARBA" id="ARBA00022723"/>
    </source>
</evidence>
<organism evidence="8 9">
    <name type="scientific">Patellaria atrata CBS 101060</name>
    <dbReference type="NCBI Taxonomy" id="1346257"/>
    <lineage>
        <taxon>Eukaryota</taxon>
        <taxon>Fungi</taxon>
        <taxon>Dikarya</taxon>
        <taxon>Ascomycota</taxon>
        <taxon>Pezizomycotina</taxon>
        <taxon>Dothideomycetes</taxon>
        <taxon>Dothideomycetes incertae sedis</taxon>
        <taxon>Patellariales</taxon>
        <taxon>Patellariaceae</taxon>
        <taxon>Patellaria</taxon>
    </lineage>
</organism>
<dbReference type="CDD" id="cd00067">
    <property type="entry name" value="GAL4"/>
    <property type="match status" value="1"/>
</dbReference>
<evidence type="ECO:0000259" key="7">
    <source>
        <dbReference type="PROSITE" id="PS50048"/>
    </source>
</evidence>
<evidence type="ECO:0000256" key="6">
    <source>
        <dbReference type="ARBA" id="ARBA00023242"/>
    </source>
</evidence>
<dbReference type="SUPFAM" id="SSF57701">
    <property type="entry name" value="Zn2/Cys6 DNA-binding domain"/>
    <property type="match status" value="1"/>
</dbReference>
<dbReference type="PANTHER" id="PTHR36206">
    <property type="entry name" value="ASPERCRYPTIN BIOSYNTHESIS CLUSTER-SPECIFIC TRANSCRIPTION REGULATOR ATNN-RELATED"/>
    <property type="match status" value="1"/>
</dbReference>
<evidence type="ECO:0000313" key="9">
    <source>
        <dbReference type="Proteomes" id="UP000799429"/>
    </source>
</evidence>
<sequence>MPSENGQAAKRKRVCGARVRTGCLTCKIRRIKCDETHPYCKRCTQTGRKCDGYAKPEEKSFPKTSIVLPKLATDLTCMFGHTKEAHYMEFYFHQVGPKLAGHFDSEFWLRLVLQLGCSQPSIRHATMAIGYLYEKETSRKTSDVISQDQSDFFLLQYNKAINGLVENMTQSTRHVEILVACILFICLECLRRSCDPFFAHCKSGLSIISGLRQNTVRALPSAMTLETPPCASLMKPTLKPLRNVVPIFARLTLMGCLFGQEMFDLYPDQRLPDIPTTFNSMQQARLMLIDIMVVALKFIRRCASKKYSGQFTMDDSDMQRLLCQRVDEWYASFKKSQAKYREQFEQGVESLLMFYLCTTIWISCSTETSETAYDQHLSKFQRLVSLANTFYENSTTSSKASDESLAVFSFEMDVIAPLYFTAFRCRDHVTRHQAIKTLEMFHPRREGLWDTKNALAVAKRIVSLEEANLQHVDKLCAQWPDGTNRIHNALFGLGTENSVDITFVSFPNGLKSRGCVWKEVVSTQTGSLGIPIQTEG</sequence>
<evidence type="ECO:0000313" key="8">
    <source>
        <dbReference type="EMBL" id="KAF2841636.1"/>
    </source>
</evidence>
<dbReference type="PANTHER" id="PTHR36206:SF12">
    <property type="entry name" value="ASPERCRYPTIN BIOSYNTHESIS CLUSTER-SPECIFIC TRANSCRIPTION REGULATOR ATNN-RELATED"/>
    <property type="match status" value="1"/>
</dbReference>
<dbReference type="Pfam" id="PF00172">
    <property type="entry name" value="Zn_clus"/>
    <property type="match status" value="1"/>
</dbReference>
<dbReference type="Gene3D" id="4.10.240.10">
    <property type="entry name" value="Zn(2)-C6 fungal-type DNA-binding domain"/>
    <property type="match status" value="1"/>
</dbReference>
<dbReference type="InterPro" id="IPR036864">
    <property type="entry name" value="Zn2-C6_fun-type_DNA-bd_sf"/>
</dbReference>
<dbReference type="OrthoDB" id="2593732at2759"/>
<dbReference type="InterPro" id="IPR001138">
    <property type="entry name" value="Zn2Cys6_DnaBD"/>
</dbReference>
<dbReference type="GO" id="GO:0008270">
    <property type="term" value="F:zinc ion binding"/>
    <property type="evidence" value="ECO:0007669"/>
    <property type="project" value="InterPro"/>
</dbReference>
<keyword evidence="3" id="KW-0805">Transcription regulation</keyword>
<feature type="domain" description="Zn(2)-C6 fungal-type" evidence="7">
    <location>
        <begin position="22"/>
        <end position="50"/>
    </location>
</feature>
<keyword evidence="2" id="KW-0862">Zinc</keyword>
<dbReference type="AlphaFoldDB" id="A0A9P4SF07"/>
<name>A0A9P4SF07_9PEZI</name>
<dbReference type="GO" id="GO:0003677">
    <property type="term" value="F:DNA binding"/>
    <property type="evidence" value="ECO:0007669"/>
    <property type="project" value="UniProtKB-KW"/>
</dbReference>
<keyword evidence="1" id="KW-0479">Metal-binding</keyword>
<reference evidence="8" key="1">
    <citation type="journal article" date="2020" name="Stud. Mycol.">
        <title>101 Dothideomycetes genomes: a test case for predicting lifestyles and emergence of pathogens.</title>
        <authorList>
            <person name="Haridas S."/>
            <person name="Albert R."/>
            <person name="Binder M."/>
            <person name="Bloem J."/>
            <person name="Labutti K."/>
            <person name="Salamov A."/>
            <person name="Andreopoulos B."/>
            <person name="Baker S."/>
            <person name="Barry K."/>
            <person name="Bills G."/>
            <person name="Bluhm B."/>
            <person name="Cannon C."/>
            <person name="Castanera R."/>
            <person name="Culley D."/>
            <person name="Daum C."/>
            <person name="Ezra D."/>
            <person name="Gonzalez J."/>
            <person name="Henrissat B."/>
            <person name="Kuo A."/>
            <person name="Liang C."/>
            <person name="Lipzen A."/>
            <person name="Lutzoni F."/>
            <person name="Magnuson J."/>
            <person name="Mondo S."/>
            <person name="Nolan M."/>
            <person name="Ohm R."/>
            <person name="Pangilinan J."/>
            <person name="Park H.-J."/>
            <person name="Ramirez L."/>
            <person name="Alfaro M."/>
            <person name="Sun H."/>
            <person name="Tritt A."/>
            <person name="Yoshinaga Y."/>
            <person name="Zwiers L.-H."/>
            <person name="Turgeon B."/>
            <person name="Goodwin S."/>
            <person name="Spatafora J."/>
            <person name="Crous P."/>
            <person name="Grigoriev I."/>
        </authorList>
    </citation>
    <scope>NUCLEOTIDE SEQUENCE</scope>
    <source>
        <strain evidence="8">CBS 101060</strain>
    </source>
</reference>
<evidence type="ECO:0000256" key="2">
    <source>
        <dbReference type="ARBA" id="ARBA00022833"/>
    </source>
</evidence>
<keyword evidence="5" id="KW-0804">Transcription</keyword>
<dbReference type="InterPro" id="IPR052360">
    <property type="entry name" value="Transcr_Regulatory_Proteins"/>
</dbReference>
<evidence type="ECO:0000256" key="4">
    <source>
        <dbReference type="ARBA" id="ARBA00023125"/>
    </source>
</evidence>
<dbReference type="PROSITE" id="PS50048">
    <property type="entry name" value="ZN2_CY6_FUNGAL_2"/>
    <property type="match status" value="1"/>
</dbReference>